<accession>A0A074VZL6</accession>
<evidence type="ECO:0000256" key="1">
    <source>
        <dbReference type="SAM" id="Coils"/>
    </source>
</evidence>
<evidence type="ECO:0000313" key="2">
    <source>
        <dbReference type="EMBL" id="KEQ66260.1"/>
    </source>
</evidence>
<organism evidence="2 3">
    <name type="scientific">Aureobasidium melanogenum (strain CBS 110374)</name>
    <name type="common">Aureobasidium pullulans var. melanogenum</name>
    <dbReference type="NCBI Taxonomy" id="1043003"/>
    <lineage>
        <taxon>Eukaryota</taxon>
        <taxon>Fungi</taxon>
        <taxon>Dikarya</taxon>
        <taxon>Ascomycota</taxon>
        <taxon>Pezizomycotina</taxon>
        <taxon>Dothideomycetes</taxon>
        <taxon>Dothideomycetidae</taxon>
        <taxon>Dothideales</taxon>
        <taxon>Saccotheciaceae</taxon>
        <taxon>Aureobasidium</taxon>
    </lineage>
</organism>
<keyword evidence="1" id="KW-0175">Coiled coil</keyword>
<dbReference type="HOGENOM" id="CLU_986888_0_0_1"/>
<gene>
    <name evidence="2" type="ORF">M437DRAFT_62481</name>
</gene>
<sequence>MSTRREVITIDDDDLSESDNVGNSLETQVQRLERDLRSSRNTTTYVQEYLQGELTTLQAEHANLQARYARLQAQDTRRQAENMRLRTDLARIRAKTARPLAEPRVELLEDSQARLGSPANARRHAMRAREGLQVDNDDLRDGEEELETSITVRVNQDGKLETDSHVNDQEWYELEAAWAVQVQQFDQKNKNWPSVNLKGKCLWSTVISKPTTQHWTTKKPGKFACRQCANTLRICAGQVNGTLQLLPLPPLPYSADHEVSDLQGRYVVKVELLSRRSPSLWS</sequence>
<dbReference type="RefSeq" id="XP_040883283.1">
    <property type="nucleotide sequence ID" value="XM_041024089.1"/>
</dbReference>
<name>A0A074VZL6_AURM1</name>
<dbReference type="GeneID" id="63917462"/>
<protein>
    <submittedName>
        <fullName evidence="2">Uncharacterized protein</fullName>
    </submittedName>
</protein>
<dbReference type="AlphaFoldDB" id="A0A074VZL6"/>
<dbReference type="Proteomes" id="UP000030672">
    <property type="component" value="Unassembled WGS sequence"/>
</dbReference>
<dbReference type="EMBL" id="KL584825">
    <property type="protein sequence ID" value="KEQ66260.1"/>
    <property type="molecule type" value="Genomic_DNA"/>
</dbReference>
<feature type="coiled-coil region" evidence="1">
    <location>
        <begin position="22"/>
        <end position="74"/>
    </location>
</feature>
<keyword evidence="3" id="KW-1185">Reference proteome</keyword>
<proteinExistence type="predicted"/>
<reference evidence="2 3" key="1">
    <citation type="journal article" date="2014" name="BMC Genomics">
        <title>Genome sequencing of four Aureobasidium pullulans varieties: biotechnological potential, stress tolerance, and description of new species.</title>
        <authorList>
            <person name="Gostin Ar C."/>
            <person name="Ohm R.A."/>
            <person name="Kogej T."/>
            <person name="Sonjak S."/>
            <person name="Turk M."/>
            <person name="Zajc J."/>
            <person name="Zalar P."/>
            <person name="Grube M."/>
            <person name="Sun H."/>
            <person name="Han J."/>
            <person name="Sharma A."/>
            <person name="Chiniquy J."/>
            <person name="Ngan C.Y."/>
            <person name="Lipzen A."/>
            <person name="Barry K."/>
            <person name="Grigoriev I.V."/>
            <person name="Gunde-Cimerman N."/>
        </authorList>
    </citation>
    <scope>NUCLEOTIDE SEQUENCE [LARGE SCALE GENOMIC DNA]</scope>
    <source>
        <strain evidence="2 3">CBS 110374</strain>
    </source>
</reference>
<evidence type="ECO:0000313" key="3">
    <source>
        <dbReference type="Proteomes" id="UP000030672"/>
    </source>
</evidence>